<reference evidence="2 3" key="1">
    <citation type="submission" date="2019-04" db="EMBL/GenBank/DDBJ databases">
        <title>Microbes associate with the intestines of laboratory mice.</title>
        <authorList>
            <person name="Navarre W."/>
            <person name="Wong E."/>
            <person name="Huang K."/>
            <person name="Tropini C."/>
            <person name="Ng K."/>
            <person name="Yu B."/>
        </authorList>
    </citation>
    <scope>NUCLEOTIDE SEQUENCE [LARGE SCALE GENOMIC DNA]</scope>
    <source>
        <strain evidence="2 3">NM22_B1</strain>
    </source>
</reference>
<dbReference type="Gene3D" id="3.40.50.880">
    <property type="match status" value="1"/>
</dbReference>
<evidence type="ECO:0000313" key="3">
    <source>
        <dbReference type="Proteomes" id="UP000310760"/>
    </source>
</evidence>
<protein>
    <submittedName>
        <fullName evidence="2">Glutamine amidotransferase</fullName>
    </submittedName>
</protein>
<comment type="caution">
    <text evidence="2">The sequence shown here is derived from an EMBL/GenBank/DDBJ whole genome shotgun (WGS) entry which is preliminary data.</text>
</comment>
<dbReference type="Proteomes" id="UP000310760">
    <property type="component" value="Unassembled WGS sequence"/>
</dbReference>
<dbReference type="InterPro" id="IPR050325">
    <property type="entry name" value="Prot/Nucl_acid_deglycase"/>
</dbReference>
<dbReference type="PANTHER" id="PTHR48094">
    <property type="entry name" value="PROTEIN/NUCLEIC ACID DEGLYCASE DJ-1-RELATED"/>
    <property type="match status" value="1"/>
</dbReference>
<dbReference type="RefSeq" id="WP_025019517.1">
    <property type="nucleotide sequence ID" value="NZ_CAJUNV010000014.1"/>
</dbReference>
<keyword evidence="2" id="KW-0808">Transferase</keyword>
<dbReference type="InterPro" id="IPR002818">
    <property type="entry name" value="DJ-1/PfpI"/>
</dbReference>
<evidence type="ECO:0000259" key="1">
    <source>
        <dbReference type="Pfam" id="PF01965"/>
    </source>
</evidence>
<dbReference type="SUPFAM" id="SSF52317">
    <property type="entry name" value="Class I glutamine amidotransferase-like"/>
    <property type="match status" value="1"/>
</dbReference>
<organism evidence="2 3">
    <name type="scientific">Phocaeicola sartorii</name>
    <dbReference type="NCBI Taxonomy" id="671267"/>
    <lineage>
        <taxon>Bacteria</taxon>
        <taxon>Pseudomonadati</taxon>
        <taxon>Bacteroidota</taxon>
        <taxon>Bacteroidia</taxon>
        <taxon>Bacteroidales</taxon>
        <taxon>Bacteroidaceae</taxon>
        <taxon>Phocaeicola</taxon>
    </lineage>
</organism>
<proteinExistence type="predicted"/>
<dbReference type="PANTHER" id="PTHR48094:SF19">
    <property type="entry name" value="DJ-1_PFPI DOMAIN-CONTAINING PROTEIN"/>
    <property type="match status" value="1"/>
</dbReference>
<dbReference type="AlphaFoldDB" id="A0A4S2FQ53"/>
<accession>A0A4S2FQ53</accession>
<dbReference type="Pfam" id="PF01965">
    <property type="entry name" value="DJ-1_PfpI"/>
    <property type="match status" value="1"/>
</dbReference>
<sequence>MNNEILYILLPDYAAHEIVYLSQAVASDEFALKENPKYVNKVVAPTMEPVKSIGGFRTLPDYSFETMPDDYAALVLIGGFGWNTPVAKQVVPIVKQAIEKGKVVGAICNGASFMAKCGFLNEVKHTGNGLEQLKLWGGDCYTNPAGYIHAQAVSDRNIVTANGSATLEFAKELLLLLENDTPERIEMYYQFNKQGFCLLCAGQ</sequence>
<dbReference type="EMBL" id="SRYJ01000013">
    <property type="protein sequence ID" value="TGY71223.1"/>
    <property type="molecule type" value="Genomic_DNA"/>
</dbReference>
<keyword evidence="2" id="KW-0315">Glutamine amidotransferase</keyword>
<dbReference type="GO" id="GO:0005737">
    <property type="term" value="C:cytoplasm"/>
    <property type="evidence" value="ECO:0007669"/>
    <property type="project" value="TreeGrafter"/>
</dbReference>
<name>A0A4S2FQ53_9BACT</name>
<dbReference type="InterPro" id="IPR029062">
    <property type="entry name" value="Class_I_gatase-like"/>
</dbReference>
<dbReference type="GO" id="GO:0016740">
    <property type="term" value="F:transferase activity"/>
    <property type="evidence" value="ECO:0007669"/>
    <property type="project" value="UniProtKB-KW"/>
</dbReference>
<gene>
    <name evidence="2" type="ORF">E5339_07315</name>
</gene>
<evidence type="ECO:0000313" key="2">
    <source>
        <dbReference type="EMBL" id="TGY71223.1"/>
    </source>
</evidence>
<feature type="domain" description="DJ-1/PfpI" evidence="1">
    <location>
        <begin position="36"/>
        <end position="174"/>
    </location>
</feature>